<keyword evidence="5 10" id="KW-0812">Transmembrane</keyword>
<dbReference type="PANTHER" id="PTHR46157:SF4">
    <property type="entry name" value="K(+) EFFLUX ANTIPORTER 3, CHLOROPLASTIC"/>
    <property type="match status" value="1"/>
</dbReference>
<evidence type="ECO:0000313" key="13">
    <source>
        <dbReference type="Proteomes" id="UP001597337"/>
    </source>
</evidence>
<keyword evidence="9 10" id="KW-0472">Membrane</keyword>
<keyword evidence="4" id="KW-0633">Potassium transport</keyword>
<feature type="transmembrane region" description="Helical" evidence="10">
    <location>
        <begin position="359"/>
        <end position="380"/>
    </location>
</feature>
<gene>
    <name evidence="12" type="ORF">ACFSJC_05070</name>
</gene>
<feature type="transmembrane region" description="Helical" evidence="10">
    <location>
        <begin position="29"/>
        <end position="46"/>
    </location>
</feature>
<dbReference type="Pfam" id="PF02254">
    <property type="entry name" value="TrkA_N"/>
    <property type="match status" value="1"/>
</dbReference>
<evidence type="ECO:0000256" key="1">
    <source>
        <dbReference type="ARBA" id="ARBA00004141"/>
    </source>
</evidence>
<evidence type="ECO:0000256" key="2">
    <source>
        <dbReference type="ARBA" id="ARBA00022448"/>
    </source>
</evidence>
<feature type="transmembrane region" description="Helical" evidence="10">
    <location>
        <begin position="187"/>
        <end position="208"/>
    </location>
</feature>
<reference evidence="13" key="1">
    <citation type="journal article" date="2019" name="Int. J. Syst. Evol. Microbiol.">
        <title>The Global Catalogue of Microorganisms (GCM) 10K type strain sequencing project: providing services to taxonomists for standard genome sequencing and annotation.</title>
        <authorList>
            <consortium name="The Broad Institute Genomics Platform"/>
            <consortium name="The Broad Institute Genome Sequencing Center for Infectious Disease"/>
            <person name="Wu L."/>
            <person name="Ma J."/>
        </authorList>
    </citation>
    <scope>NUCLEOTIDE SEQUENCE [LARGE SCALE GENOMIC DNA]</scope>
    <source>
        <strain evidence="13">KACC 12597</strain>
    </source>
</reference>
<keyword evidence="7 10" id="KW-1133">Transmembrane helix</keyword>
<dbReference type="Proteomes" id="UP001597337">
    <property type="component" value="Unassembled WGS sequence"/>
</dbReference>
<dbReference type="PANTHER" id="PTHR46157">
    <property type="entry name" value="K(+) EFFLUX ANTIPORTER 3, CHLOROPLASTIC"/>
    <property type="match status" value="1"/>
</dbReference>
<dbReference type="Pfam" id="PF00999">
    <property type="entry name" value="Na_H_Exchanger"/>
    <property type="match status" value="1"/>
</dbReference>
<evidence type="ECO:0000256" key="4">
    <source>
        <dbReference type="ARBA" id="ARBA00022538"/>
    </source>
</evidence>
<feature type="transmembrane region" description="Helical" evidence="10">
    <location>
        <begin position="149"/>
        <end position="172"/>
    </location>
</feature>
<keyword evidence="3" id="KW-0050">Antiport</keyword>
<evidence type="ECO:0000313" key="12">
    <source>
        <dbReference type="EMBL" id="MFD2111212.1"/>
    </source>
</evidence>
<dbReference type="Gene3D" id="3.40.50.720">
    <property type="entry name" value="NAD(P)-binding Rossmann-like Domain"/>
    <property type="match status" value="1"/>
</dbReference>
<keyword evidence="2" id="KW-0813">Transport</keyword>
<feature type="transmembrane region" description="Helical" evidence="10">
    <location>
        <begin position="220"/>
        <end position="237"/>
    </location>
</feature>
<feature type="transmembrane region" description="Helical" evidence="10">
    <location>
        <begin position="327"/>
        <end position="347"/>
    </location>
</feature>
<evidence type="ECO:0000259" key="11">
    <source>
        <dbReference type="PROSITE" id="PS51201"/>
    </source>
</evidence>
<name>A0ABW4Y6F4_9GAMM</name>
<dbReference type="InterPro" id="IPR038770">
    <property type="entry name" value="Na+/solute_symporter_sf"/>
</dbReference>
<evidence type="ECO:0000256" key="8">
    <source>
        <dbReference type="ARBA" id="ARBA00023065"/>
    </source>
</evidence>
<feature type="transmembrane region" description="Helical" evidence="10">
    <location>
        <begin position="243"/>
        <end position="261"/>
    </location>
</feature>
<accession>A0ABW4Y6F4</accession>
<dbReference type="EMBL" id="JBHUHX010000009">
    <property type="protein sequence ID" value="MFD2111212.1"/>
    <property type="molecule type" value="Genomic_DNA"/>
</dbReference>
<feature type="transmembrane region" description="Helical" evidence="10">
    <location>
        <begin position="298"/>
        <end position="320"/>
    </location>
</feature>
<keyword evidence="6" id="KW-0630">Potassium</keyword>
<proteinExistence type="predicted"/>
<feature type="transmembrane region" description="Helical" evidence="10">
    <location>
        <begin position="273"/>
        <end position="292"/>
    </location>
</feature>
<evidence type="ECO:0000256" key="10">
    <source>
        <dbReference type="SAM" id="Phobius"/>
    </source>
</evidence>
<dbReference type="InterPro" id="IPR036291">
    <property type="entry name" value="NAD(P)-bd_dom_sf"/>
</dbReference>
<dbReference type="SUPFAM" id="SSF51735">
    <property type="entry name" value="NAD(P)-binding Rossmann-fold domains"/>
    <property type="match status" value="1"/>
</dbReference>
<dbReference type="RefSeq" id="WP_386024149.1">
    <property type="nucleotide sequence ID" value="NZ_JBHUHX010000009.1"/>
</dbReference>
<keyword evidence="13" id="KW-1185">Reference proteome</keyword>
<feature type="transmembrane region" description="Helical" evidence="10">
    <location>
        <begin position="89"/>
        <end position="111"/>
    </location>
</feature>
<dbReference type="InterPro" id="IPR003148">
    <property type="entry name" value="RCK_N"/>
</dbReference>
<feature type="transmembrane region" description="Helical" evidence="10">
    <location>
        <begin position="117"/>
        <end position="137"/>
    </location>
</feature>
<feature type="domain" description="RCK N-terminal" evidence="11">
    <location>
        <begin position="407"/>
        <end position="531"/>
    </location>
</feature>
<dbReference type="PROSITE" id="PS51201">
    <property type="entry name" value="RCK_N"/>
    <property type="match status" value="1"/>
</dbReference>
<comment type="caution">
    <text evidence="12">The sequence shown here is derived from an EMBL/GenBank/DDBJ whole genome shotgun (WGS) entry which is preliminary data.</text>
</comment>
<organism evidence="12 13">
    <name type="scientific">Thiorhodococcus fuscus</name>
    <dbReference type="NCBI Taxonomy" id="527200"/>
    <lineage>
        <taxon>Bacteria</taxon>
        <taxon>Pseudomonadati</taxon>
        <taxon>Pseudomonadota</taxon>
        <taxon>Gammaproteobacteria</taxon>
        <taxon>Chromatiales</taxon>
        <taxon>Chromatiaceae</taxon>
        <taxon>Thiorhodococcus</taxon>
    </lineage>
</organism>
<comment type="subcellular location">
    <subcellularLocation>
        <location evidence="1">Membrane</location>
        <topology evidence="1">Multi-pass membrane protein</topology>
    </subcellularLocation>
</comment>
<dbReference type="Gene3D" id="1.20.1530.20">
    <property type="match status" value="1"/>
</dbReference>
<protein>
    <submittedName>
        <fullName evidence="12">Cation:proton antiporter</fullName>
    </submittedName>
</protein>
<dbReference type="InterPro" id="IPR006153">
    <property type="entry name" value="Cation/H_exchanger_TM"/>
</dbReference>
<evidence type="ECO:0000256" key="9">
    <source>
        <dbReference type="ARBA" id="ARBA00023136"/>
    </source>
</evidence>
<evidence type="ECO:0000256" key="3">
    <source>
        <dbReference type="ARBA" id="ARBA00022449"/>
    </source>
</evidence>
<feature type="transmembrane region" description="Helical" evidence="10">
    <location>
        <begin position="58"/>
        <end position="77"/>
    </location>
</feature>
<evidence type="ECO:0000256" key="5">
    <source>
        <dbReference type="ARBA" id="ARBA00022692"/>
    </source>
</evidence>
<evidence type="ECO:0000256" key="7">
    <source>
        <dbReference type="ARBA" id="ARBA00022989"/>
    </source>
</evidence>
<sequence length="565" mass="60492">MELSSFVFSAIVLLSAAAISVALFKHLGLGSILGLLVAGIVVGPHSPGPYVTAHVDDVRNFTELGVVLLLFMIGLEMQPKRLWALRREVFGLGTIQILLSGLAISAYVSIYEPSWRVALLIGLTLALSSTALVMQLLHERGDLATRHGNAAFAVLLMQDLAVVPMLAIVPLLSDLGTAATPPFAEQALTVVGMLALVIVFGRYVVPFALERLLRQNNREAFALVVMLAVFLAAWAMHQAGLSMALGAFMMGMLLSTSRFSFQIQAHIEPFKGLLMSLFFVSVGMSIDLPAIADEPWLLAQHVLVILTIKLVVLFGIALLFGLPRGTATRLAVLLAQNGEFGFVLFGFAKTLGIIDSHTFVIAVGVISISMLLTPLLVKLGDALARRAERRKNAPVDFTFETTGIQPKGRVVIGGYGRVGHTVATLLEVNQIPFIAFDSNPANVERGVRDGRAVFYGNIGDLELLRAAHVGSAALVILTIDHGPTALRAVSHIRTAFPRVPVIARARDLEACGNLLRAGASRAYPEAIESSLRLGAEALQMLGVSTDEVDSMLQGVRSQGYAQVAE</sequence>
<evidence type="ECO:0000256" key="6">
    <source>
        <dbReference type="ARBA" id="ARBA00022958"/>
    </source>
</evidence>
<feature type="transmembrane region" description="Helical" evidence="10">
    <location>
        <begin position="6"/>
        <end position="24"/>
    </location>
</feature>
<keyword evidence="8" id="KW-0406">Ion transport</keyword>